<dbReference type="AlphaFoldDB" id="A0A0L9VI91"/>
<reference evidence="2" key="1">
    <citation type="journal article" date="2015" name="Proc. Natl. Acad. Sci. U.S.A.">
        <title>Genome sequencing of adzuki bean (Vigna angularis) provides insight into high starch and low fat accumulation and domestication.</title>
        <authorList>
            <person name="Yang K."/>
            <person name="Tian Z."/>
            <person name="Chen C."/>
            <person name="Luo L."/>
            <person name="Zhao B."/>
            <person name="Wang Z."/>
            <person name="Yu L."/>
            <person name="Li Y."/>
            <person name="Sun Y."/>
            <person name="Li W."/>
            <person name="Chen Y."/>
            <person name="Li Y."/>
            <person name="Zhang Y."/>
            <person name="Ai D."/>
            <person name="Zhao J."/>
            <person name="Shang C."/>
            <person name="Ma Y."/>
            <person name="Wu B."/>
            <person name="Wang M."/>
            <person name="Gao L."/>
            <person name="Sun D."/>
            <person name="Zhang P."/>
            <person name="Guo F."/>
            <person name="Wang W."/>
            <person name="Li Y."/>
            <person name="Wang J."/>
            <person name="Varshney R.K."/>
            <person name="Wang J."/>
            <person name="Ling H.Q."/>
            <person name="Wan P."/>
        </authorList>
    </citation>
    <scope>NUCLEOTIDE SEQUENCE</scope>
    <source>
        <strain evidence="2">cv. Jingnong 6</strain>
    </source>
</reference>
<dbReference type="Gramene" id="KOM54785">
    <property type="protein sequence ID" value="KOM54785"/>
    <property type="gene ID" value="LR48_Vigan10g067700"/>
</dbReference>
<evidence type="ECO:0000313" key="1">
    <source>
        <dbReference type="EMBL" id="KOM54785.1"/>
    </source>
</evidence>
<accession>A0A0L9VI91</accession>
<protein>
    <submittedName>
        <fullName evidence="1">Uncharacterized protein</fullName>
    </submittedName>
</protein>
<dbReference type="Proteomes" id="UP000053144">
    <property type="component" value="Chromosome 10"/>
</dbReference>
<dbReference type="EMBL" id="CM003380">
    <property type="protein sequence ID" value="KOM54785.1"/>
    <property type="molecule type" value="Genomic_DNA"/>
</dbReference>
<name>A0A0L9VI91_PHAAN</name>
<gene>
    <name evidence="1" type="ORF">LR48_Vigan10g067700</name>
</gene>
<sequence length="82" mass="8855">MSHDILQPKDRLVWSNTGAEETSRSASQVGLSPRACRRCYCAGKAETDVGHPFAFDGCPTSVDECGISVEGQSDIPHPFQLC</sequence>
<proteinExistence type="predicted"/>
<evidence type="ECO:0000313" key="2">
    <source>
        <dbReference type="Proteomes" id="UP000053144"/>
    </source>
</evidence>
<organism evidence="1 2">
    <name type="scientific">Phaseolus angularis</name>
    <name type="common">Azuki bean</name>
    <name type="synonym">Vigna angularis</name>
    <dbReference type="NCBI Taxonomy" id="3914"/>
    <lineage>
        <taxon>Eukaryota</taxon>
        <taxon>Viridiplantae</taxon>
        <taxon>Streptophyta</taxon>
        <taxon>Embryophyta</taxon>
        <taxon>Tracheophyta</taxon>
        <taxon>Spermatophyta</taxon>
        <taxon>Magnoliopsida</taxon>
        <taxon>eudicotyledons</taxon>
        <taxon>Gunneridae</taxon>
        <taxon>Pentapetalae</taxon>
        <taxon>rosids</taxon>
        <taxon>fabids</taxon>
        <taxon>Fabales</taxon>
        <taxon>Fabaceae</taxon>
        <taxon>Papilionoideae</taxon>
        <taxon>50 kb inversion clade</taxon>
        <taxon>NPAAA clade</taxon>
        <taxon>indigoferoid/millettioid clade</taxon>
        <taxon>Phaseoleae</taxon>
        <taxon>Vigna</taxon>
    </lineage>
</organism>